<keyword evidence="1" id="KW-0472">Membrane</keyword>
<dbReference type="Gene3D" id="3.40.190.10">
    <property type="entry name" value="Periplasmic binding protein-like II"/>
    <property type="match status" value="2"/>
</dbReference>
<dbReference type="EMBL" id="LT629785">
    <property type="protein sequence ID" value="SDT93255.1"/>
    <property type="molecule type" value="Genomic_DNA"/>
</dbReference>
<keyword evidence="3" id="KW-1185">Reference proteome</keyword>
<keyword evidence="1" id="KW-1133">Transmembrane helix</keyword>
<accession>A0A1H2EDQ8</accession>
<reference evidence="3" key="1">
    <citation type="submission" date="2016-10" db="EMBL/GenBank/DDBJ databases">
        <authorList>
            <person name="Varghese N."/>
            <person name="Submissions S."/>
        </authorList>
    </citation>
    <scope>NUCLEOTIDE SEQUENCE [LARGE SCALE GENOMIC DNA]</scope>
    <source>
        <strain evidence="3">DSM 17875</strain>
    </source>
</reference>
<keyword evidence="1" id="KW-0812">Transmembrane</keyword>
<dbReference type="PANTHER" id="PTHR42941:SF1">
    <property type="entry name" value="SLL1037 PROTEIN"/>
    <property type="match status" value="1"/>
</dbReference>
<proteinExistence type="predicted"/>
<evidence type="ECO:0000256" key="1">
    <source>
        <dbReference type="SAM" id="Phobius"/>
    </source>
</evidence>
<feature type="transmembrane region" description="Helical" evidence="1">
    <location>
        <begin position="338"/>
        <end position="360"/>
    </location>
</feature>
<dbReference type="Proteomes" id="UP000243232">
    <property type="component" value="Chromosome I"/>
</dbReference>
<dbReference type="InterPro" id="IPR011852">
    <property type="entry name" value="TRAP_TAXI"/>
</dbReference>
<dbReference type="RefSeq" id="WP_090193098.1">
    <property type="nucleotide sequence ID" value="NZ_LT629785.1"/>
</dbReference>
<protein>
    <submittedName>
        <fullName evidence="2">TRAP-type uncharacterized transport system, substrate-binding protein</fullName>
    </submittedName>
</protein>
<name>A0A1H2EDQ8_9PSED</name>
<dbReference type="STRING" id="364197.SAMN05216296_0680"/>
<sequence length="447" mass="49277">MPRLLNDLKIIIFTNAWILPVLGGLIGAVFLFVAPPPPMSASLATGPAGSGYAAFGEQLQVELAKQGFDLQLVNTSGSRDNLQRLLKEDSDVSLAMVQSGLERQLDVPQRERLQSLGAIYQEPLWLFYRSQHEVQGIADLRKLRVGLGSANSGTEEVTRAILQANQIAPADYSASWQAIGGKSAADNLLAGDLDAAFFVAPPDSPLIQRLAASPQLQLANFRRAAAYEARIPFLRHVKVGEGLLSLAHNSPHQDITTLSPVATLVINEEFNPALVALILQAARDVMHDGTLLDPPGAYPSAEPTTFALSSDAAHYYQKGLPLLQRYLPFRIASLADRYIILLIPLLVVLIPLFKAVGPLYRWRIRARIYRWYKHLREIDQQLNAGTLPAQLDAEIVRLEGLEDELAKVDVPLSYSSELYELHVHLRYVIERLKALQQKQRQVAGSGI</sequence>
<evidence type="ECO:0000313" key="3">
    <source>
        <dbReference type="Proteomes" id="UP000243232"/>
    </source>
</evidence>
<evidence type="ECO:0000313" key="2">
    <source>
        <dbReference type="EMBL" id="SDT93255.1"/>
    </source>
</evidence>
<dbReference type="SUPFAM" id="SSF53850">
    <property type="entry name" value="Periplasmic binding protein-like II"/>
    <property type="match status" value="1"/>
</dbReference>
<dbReference type="OrthoDB" id="237270at2"/>
<feature type="transmembrane region" description="Helical" evidence="1">
    <location>
        <begin position="12"/>
        <end position="34"/>
    </location>
</feature>
<dbReference type="PANTHER" id="PTHR42941">
    <property type="entry name" value="SLL1037 PROTEIN"/>
    <property type="match status" value="1"/>
</dbReference>
<gene>
    <name evidence="2" type="ORF">SAMN05216296_0680</name>
</gene>
<dbReference type="Pfam" id="PF16868">
    <property type="entry name" value="NMT1_3"/>
    <property type="match status" value="1"/>
</dbReference>
<organism evidence="2 3">
    <name type="scientific">Pseudomonas pohangensis</name>
    <dbReference type="NCBI Taxonomy" id="364197"/>
    <lineage>
        <taxon>Bacteria</taxon>
        <taxon>Pseudomonadati</taxon>
        <taxon>Pseudomonadota</taxon>
        <taxon>Gammaproteobacteria</taxon>
        <taxon>Pseudomonadales</taxon>
        <taxon>Pseudomonadaceae</taxon>
        <taxon>Pseudomonas</taxon>
    </lineage>
</organism>
<dbReference type="AlphaFoldDB" id="A0A1H2EDQ8"/>